<reference evidence="17" key="2">
    <citation type="journal article" date="2021" name="PeerJ">
        <title>Extensive microbial diversity within the chicken gut microbiome revealed by metagenomics and culture.</title>
        <authorList>
            <person name="Gilroy R."/>
            <person name="Ravi A."/>
            <person name="Getino M."/>
            <person name="Pursley I."/>
            <person name="Horton D.L."/>
            <person name="Alikhan N.F."/>
            <person name="Baker D."/>
            <person name="Gharbi K."/>
            <person name="Hall N."/>
            <person name="Watson M."/>
            <person name="Adriaenssens E.M."/>
            <person name="Foster-Nyarko E."/>
            <person name="Jarju S."/>
            <person name="Secka A."/>
            <person name="Antonio M."/>
            <person name="Oren A."/>
            <person name="Chaudhuri R.R."/>
            <person name="La Ragione R."/>
            <person name="Hildebrand F."/>
            <person name="Pallen M.J."/>
        </authorList>
    </citation>
    <scope>NUCLEOTIDE SEQUENCE</scope>
    <source>
        <strain evidence="17">CHK136-897</strain>
    </source>
</reference>
<evidence type="ECO:0000313" key="17">
    <source>
        <dbReference type="EMBL" id="HIU65577.1"/>
    </source>
</evidence>
<evidence type="ECO:0000256" key="4">
    <source>
        <dbReference type="ARBA" id="ARBA00012622"/>
    </source>
</evidence>
<dbReference type="PANTHER" id="PTHR36701">
    <property type="entry name" value="EPOXYQUEUOSINE REDUCTASE QUEH"/>
    <property type="match status" value="1"/>
</dbReference>
<evidence type="ECO:0000256" key="11">
    <source>
        <dbReference type="ARBA" id="ARBA00023004"/>
    </source>
</evidence>
<dbReference type="EMBL" id="DVNO01000026">
    <property type="protein sequence ID" value="HIU65577.1"/>
    <property type="molecule type" value="Genomic_DNA"/>
</dbReference>
<evidence type="ECO:0000256" key="15">
    <source>
        <dbReference type="ARBA" id="ARBA00031446"/>
    </source>
</evidence>
<keyword evidence="10" id="KW-0560">Oxidoreductase</keyword>
<evidence type="ECO:0000256" key="14">
    <source>
        <dbReference type="ARBA" id="ARBA00023284"/>
    </source>
</evidence>
<dbReference type="EC" id="1.17.99.6" evidence="4"/>
<evidence type="ECO:0000256" key="12">
    <source>
        <dbReference type="ARBA" id="ARBA00023014"/>
    </source>
</evidence>
<keyword evidence="14" id="KW-0676">Redox-active center</keyword>
<dbReference type="GO" id="GO:0051539">
    <property type="term" value="F:4 iron, 4 sulfur cluster binding"/>
    <property type="evidence" value="ECO:0007669"/>
    <property type="project" value="UniProtKB-KW"/>
</dbReference>
<comment type="similarity">
    <text evidence="3">Belongs to the QueH family.</text>
</comment>
<dbReference type="GO" id="GO:0052693">
    <property type="term" value="F:epoxyqueuosine reductase activity"/>
    <property type="evidence" value="ECO:0007669"/>
    <property type="project" value="UniProtKB-EC"/>
</dbReference>
<name>A0A9D1MSQ5_9PROT</name>
<evidence type="ECO:0000313" key="18">
    <source>
        <dbReference type="Proteomes" id="UP000824142"/>
    </source>
</evidence>
<dbReference type="PANTHER" id="PTHR36701:SF1">
    <property type="entry name" value="EPOXYQUEUOSINE REDUCTASE QUEH"/>
    <property type="match status" value="1"/>
</dbReference>
<evidence type="ECO:0000256" key="6">
    <source>
        <dbReference type="ARBA" id="ARBA00022485"/>
    </source>
</evidence>
<evidence type="ECO:0000256" key="2">
    <source>
        <dbReference type="ARBA" id="ARBA00004691"/>
    </source>
</evidence>
<dbReference type="Pfam" id="PF02677">
    <property type="entry name" value="QueH"/>
    <property type="match status" value="1"/>
</dbReference>
<evidence type="ECO:0000256" key="8">
    <source>
        <dbReference type="ARBA" id="ARBA00022723"/>
    </source>
</evidence>
<protein>
    <recommendedName>
        <fullName evidence="5">Epoxyqueuosine reductase QueH</fullName>
        <ecNumber evidence="4">1.17.99.6</ecNumber>
    </recommendedName>
    <alternativeName>
        <fullName evidence="15">Queuosine biosynthesis protein QueH</fullName>
    </alternativeName>
</protein>
<dbReference type="AlphaFoldDB" id="A0A9D1MSQ5"/>
<accession>A0A9D1MSQ5</accession>
<keyword evidence="11" id="KW-0408">Iron</keyword>
<organism evidence="17 18">
    <name type="scientific">Candidatus Enterousia avicola</name>
    <dbReference type="NCBI Taxonomy" id="2840787"/>
    <lineage>
        <taxon>Bacteria</taxon>
        <taxon>Pseudomonadati</taxon>
        <taxon>Pseudomonadota</taxon>
        <taxon>Alphaproteobacteria</taxon>
        <taxon>Candidatus Enterousia</taxon>
    </lineage>
</organism>
<evidence type="ECO:0000256" key="5">
    <source>
        <dbReference type="ARBA" id="ARBA00016895"/>
    </source>
</evidence>
<keyword evidence="7" id="KW-0819">tRNA processing</keyword>
<proteinExistence type="inferred from homology"/>
<comment type="catalytic activity">
    <reaction evidence="16">
        <text>epoxyqueuosine(34) in tRNA + AH2 = queuosine(34) in tRNA + A + H2O</text>
        <dbReference type="Rhea" id="RHEA:32159"/>
        <dbReference type="Rhea" id="RHEA-COMP:18571"/>
        <dbReference type="Rhea" id="RHEA-COMP:18582"/>
        <dbReference type="ChEBI" id="CHEBI:13193"/>
        <dbReference type="ChEBI" id="CHEBI:15377"/>
        <dbReference type="ChEBI" id="CHEBI:17499"/>
        <dbReference type="ChEBI" id="CHEBI:194431"/>
        <dbReference type="ChEBI" id="CHEBI:194443"/>
        <dbReference type="EC" id="1.17.99.6"/>
    </reaction>
</comment>
<dbReference type="GO" id="GO:0046872">
    <property type="term" value="F:metal ion binding"/>
    <property type="evidence" value="ECO:0007669"/>
    <property type="project" value="UniProtKB-KW"/>
</dbReference>
<keyword evidence="8" id="KW-0479">Metal-binding</keyword>
<reference evidence="17" key="1">
    <citation type="submission" date="2020-10" db="EMBL/GenBank/DDBJ databases">
        <authorList>
            <person name="Gilroy R."/>
        </authorList>
    </citation>
    <scope>NUCLEOTIDE SEQUENCE</scope>
    <source>
        <strain evidence="17">CHK136-897</strain>
    </source>
</reference>
<comment type="function">
    <text evidence="1">Catalyzes the conversion of epoxyqueuosine (oQ) to queuosine (Q), which is a hypermodified base found in the wobble positions of tRNA(Asp), tRNA(Asn), tRNA(His) and tRNA(Tyr).</text>
</comment>
<dbReference type="GO" id="GO:0008616">
    <property type="term" value="P:tRNA queuosine(34) biosynthetic process"/>
    <property type="evidence" value="ECO:0007669"/>
    <property type="project" value="UniProtKB-KW"/>
</dbReference>
<evidence type="ECO:0000256" key="9">
    <source>
        <dbReference type="ARBA" id="ARBA00022785"/>
    </source>
</evidence>
<evidence type="ECO:0000256" key="16">
    <source>
        <dbReference type="ARBA" id="ARBA00047415"/>
    </source>
</evidence>
<dbReference type="InterPro" id="IPR003828">
    <property type="entry name" value="QueH"/>
</dbReference>
<dbReference type="SUPFAM" id="SSF52402">
    <property type="entry name" value="Adenine nucleotide alpha hydrolases-like"/>
    <property type="match status" value="1"/>
</dbReference>
<dbReference type="Proteomes" id="UP000824142">
    <property type="component" value="Unassembled WGS sequence"/>
</dbReference>
<keyword evidence="13" id="KW-1015">Disulfide bond</keyword>
<evidence type="ECO:0000256" key="1">
    <source>
        <dbReference type="ARBA" id="ARBA00002268"/>
    </source>
</evidence>
<keyword evidence="12" id="KW-0411">Iron-sulfur</keyword>
<gene>
    <name evidence="17" type="ORF">IAC63_02970</name>
</gene>
<keyword evidence="9" id="KW-0671">Queuosine biosynthesis</keyword>
<sequence length="190" mass="21691">MKLVLMSCCAPCSAGAIKQLADGEISGVDDFIVLFFNPNIFPVAEYDKRLAEQIKYCERLGVKYAIGEYDHNAWRDAVRGLENEPERGKRCSKCFEFRFEYAKKWAAEHGYDAVTSVFGVSRHKDQSQVDRAGKSALGIQYIPVKWNEALRQKIGHESDFYRQNYCGCEFSIRKEKPKTETSAVKSIPVR</sequence>
<comment type="caution">
    <text evidence="17">The sequence shown here is derived from an EMBL/GenBank/DDBJ whole genome shotgun (WGS) entry which is preliminary data.</text>
</comment>
<evidence type="ECO:0000256" key="10">
    <source>
        <dbReference type="ARBA" id="ARBA00023002"/>
    </source>
</evidence>
<comment type="pathway">
    <text evidence="2">tRNA modification; tRNA-queuosine biosynthesis.</text>
</comment>
<evidence type="ECO:0000256" key="7">
    <source>
        <dbReference type="ARBA" id="ARBA00022694"/>
    </source>
</evidence>
<evidence type="ECO:0000256" key="3">
    <source>
        <dbReference type="ARBA" id="ARBA00008207"/>
    </source>
</evidence>
<keyword evidence="6" id="KW-0004">4Fe-4S</keyword>
<evidence type="ECO:0000256" key="13">
    <source>
        <dbReference type="ARBA" id="ARBA00023157"/>
    </source>
</evidence>